<proteinExistence type="inferred from homology"/>
<sequence length="442" mass="49550">MSIAPVSQFFILSPRGDTIISKDYRGDAVAGTTDTFFRKVKFWESGDPPPCFTIDGVNYIYVRKNGLLFAVSTQWNVSPSMFLELLNRLAKVFKDYCGVLSEEAIRKNFILVYELLDETLDYGYPQGTSTETLRNHVRNEPILVDSVKSMRLPSALKTKTAPSSSIQKPVSGSGQKNGSQRNEIFVDILERLSVLFSQSGQVVNSSIDGCIQMKSYLSGNPELRLALNEDLVVGKANAGSSFGSVVLDDCNFHECAKLDEFESMRQLSFTPPDGEFVLLNYRMNAEFRCPFRLFPSIGDIDPYRMEVVVIVRADMPETAAGTNVVVRLPMPRNAVSVSSEVESRVPGQTAEYSANEHRVVWTIKKFQGSSELTLRAKVTLPNVVNAANRKEVGPVSMQFEIPMYNVSNLQVRYLKIAEFAKSYNPFRWVRYVTQSSSYVCRV</sequence>
<accession>D8LJR2</accession>
<comment type="subcellular location">
    <subcellularLocation>
        <location evidence="1">Endomembrane system</location>
    </subcellularLocation>
</comment>
<dbReference type="EMBL" id="FN649751">
    <property type="protein sequence ID" value="CBN75982.1"/>
    <property type="molecule type" value="Genomic_DNA"/>
</dbReference>
<dbReference type="FunFam" id="3.30.450.60:FF:000002">
    <property type="entry name" value="AP-2 complex subunit mu, putative"/>
    <property type="match status" value="1"/>
</dbReference>
<dbReference type="eggNOG" id="KOG0937">
    <property type="taxonomic scope" value="Eukaryota"/>
</dbReference>
<keyword evidence="4" id="KW-0472">Membrane</keyword>
<dbReference type="GO" id="GO:0030131">
    <property type="term" value="C:clathrin adaptor complex"/>
    <property type="evidence" value="ECO:0007669"/>
    <property type="project" value="UniProtKB-UniRule"/>
</dbReference>
<keyword evidence="9" id="KW-1185">Reference proteome</keyword>
<dbReference type="InterPro" id="IPR050431">
    <property type="entry name" value="Adaptor_comp_med_subunit"/>
</dbReference>
<evidence type="ECO:0000256" key="6">
    <source>
        <dbReference type="SAM" id="MobiDB-lite"/>
    </source>
</evidence>
<evidence type="ECO:0000256" key="1">
    <source>
        <dbReference type="ARBA" id="ARBA00004308"/>
    </source>
</evidence>
<evidence type="ECO:0000256" key="5">
    <source>
        <dbReference type="PIRNR" id="PIRNR005992"/>
    </source>
</evidence>
<dbReference type="OrthoDB" id="10259133at2759"/>
<feature type="domain" description="MHD" evidence="7">
    <location>
        <begin position="181"/>
        <end position="441"/>
    </location>
</feature>
<dbReference type="PIRSF" id="PIRSF005992">
    <property type="entry name" value="Clathrin_mu"/>
    <property type="match status" value="1"/>
</dbReference>
<dbReference type="CDD" id="cd14838">
    <property type="entry name" value="AP4_Mu_N"/>
    <property type="match status" value="1"/>
</dbReference>
<dbReference type="InterPro" id="IPR001392">
    <property type="entry name" value="Clathrin_mu"/>
</dbReference>
<comment type="similarity">
    <text evidence="5">Belongs to the adaptor complexes medium subunit family.</text>
</comment>
<dbReference type="InterPro" id="IPR036168">
    <property type="entry name" value="AP2_Mu_C_sf"/>
</dbReference>
<evidence type="ECO:0000256" key="2">
    <source>
        <dbReference type="ARBA" id="ARBA00022448"/>
    </source>
</evidence>
<dbReference type="EMBL" id="FN648447">
    <property type="protein sequence ID" value="CBN75982.1"/>
    <property type="molecule type" value="Genomic_DNA"/>
</dbReference>
<dbReference type="OMA" id="DYGYIQN"/>
<dbReference type="GO" id="GO:0006886">
    <property type="term" value="P:intracellular protein transport"/>
    <property type="evidence" value="ECO:0007669"/>
    <property type="project" value="UniProtKB-UniRule"/>
</dbReference>
<dbReference type="PROSITE" id="PS51072">
    <property type="entry name" value="MHD"/>
    <property type="match status" value="1"/>
</dbReference>
<evidence type="ECO:0000256" key="4">
    <source>
        <dbReference type="ARBA" id="ARBA00023136"/>
    </source>
</evidence>
<dbReference type="PRINTS" id="PR00314">
    <property type="entry name" value="CLATHRINADPT"/>
</dbReference>
<dbReference type="Proteomes" id="UP000002630">
    <property type="component" value="Linkage Group LG26"/>
</dbReference>
<dbReference type="InterPro" id="IPR028565">
    <property type="entry name" value="MHD"/>
</dbReference>
<dbReference type="InParanoid" id="D8LJR2"/>
<dbReference type="FunCoup" id="D8LJR2">
    <property type="interactions" value="173"/>
</dbReference>
<dbReference type="SUPFAM" id="SSF49447">
    <property type="entry name" value="Second domain of Mu2 adaptin subunit (ap50) of ap2 adaptor"/>
    <property type="match status" value="1"/>
</dbReference>
<dbReference type="PANTHER" id="PTHR10529">
    <property type="entry name" value="AP COMPLEX SUBUNIT MU"/>
    <property type="match status" value="1"/>
</dbReference>
<dbReference type="Gene3D" id="2.60.40.1170">
    <property type="entry name" value="Mu homology domain, subdomain B"/>
    <property type="match status" value="2"/>
</dbReference>
<evidence type="ECO:0000313" key="8">
    <source>
        <dbReference type="EMBL" id="CBN75982.1"/>
    </source>
</evidence>
<dbReference type="Pfam" id="PF00928">
    <property type="entry name" value="Adap_comp_sub"/>
    <property type="match status" value="1"/>
</dbReference>
<keyword evidence="3 5" id="KW-0653">Protein transport</keyword>
<dbReference type="GO" id="GO:0016192">
    <property type="term" value="P:vesicle-mediated transport"/>
    <property type="evidence" value="ECO:0007669"/>
    <property type="project" value="InterPro"/>
</dbReference>
<reference evidence="8 9" key="1">
    <citation type="journal article" date="2010" name="Nature">
        <title>The Ectocarpus genome and the independent evolution of multicellularity in brown algae.</title>
        <authorList>
            <person name="Cock J.M."/>
            <person name="Sterck L."/>
            <person name="Rouze P."/>
            <person name="Scornet D."/>
            <person name="Allen A.E."/>
            <person name="Amoutzias G."/>
            <person name="Anthouard V."/>
            <person name="Artiguenave F."/>
            <person name="Aury J.M."/>
            <person name="Badger J.H."/>
            <person name="Beszteri B."/>
            <person name="Billiau K."/>
            <person name="Bonnet E."/>
            <person name="Bothwell J.H."/>
            <person name="Bowler C."/>
            <person name="Boyen C."/>
            <person name="Brownlee C."/>
            <person name="Carrano C.J."/>
            <person name="Charrier B."/>
            <person name="Cho G.Y."/>
            <person name="Coelho S.M."/>
            <person name="Collen J."/>
            <person name="Corre E."/>
            <person name="Da Silva C."/>
            <person name="Delage L."/>
            <person name="Delaroque N."/>
            <person name="Dittami S.M."/>
            <person name="Doulbeau S."/>
            <person name="Elias M."/>
            <person name="Farnham G."/>
            <person name="Gachon C.M."/>
            <person name="Gschloessl B."/>
            <person name="Heesch S."/>
            <person name="Jabbari K."/>
            <person name="Jubin C."/>
            <person name="Kawai H."/>
            <person name="Kimura K."/>
            <person name="Kloareg B."/>
            <person name="Kupper F.C."/>
            <person name="Lang D."/>
            <person name="Le Bail A."/>
            <person name="Leblanc C."/>
            <person name="Lerouge P."/>
            <person name="Lohr M."/>
            <person name="Lopez P.J."/>
            <person name="Martens C."/>
            <person name="Maumus F."/>
            <person name="Michel G."/>
            <person name="Miranda-Saavedra D."/>
            <person name="Morales J."/>
            <person name="Moreau H."/>
            <person name="Motomura T."/>
            <person name="Nagasato C."/>
            <person name="Napoli C.A."/>
            <person name="Nelson D.R."/>
            <person name="Nyvall-Collen P."/>
            <person name="Peters A.F."/>
            <person name="Pommier C."/>
            <person name="Potin P."/>
            <person name="Poulain J."/>
            <person name="Quesneville H."/>
            <person name="Read B."/>
            <person name="Rensing S.A."/>
            <person name="Ritter A."/>
            <person name="Rousvoal S."/>
            <person name="Samanta M."/>
            <person name="Samson G."/>
            <person name="Schroeder D.C."/>
            <person name="Segurens B."/>
            <person name="Strittmatter M."/>
            <person name="Tonon T."/>
            <person name="Tregear J.W."/>
            <person name="Valentin K."/>
            <person name="von Dassow P."/>
            <person name="Yamagishi T."/>
            <person name="Van de Peer Y."/>
            <person name="Wincker P."/>
        </authorList>
    </citation>
    <scope>NUCLEOTIDE SEQUENCE [LARGE SCALE GENOMIC DNA]</scope>
    <source>
        <strain evidence="9">Ec32 / CCAP1310/4</strain>
    </source>
</reference>
<feature type="region of interest" description="Disordered" evidence="6">
    <location>
        <begin position="156"/>
        <end position="178"/>
    </location>
</feature>
<dbReference type="GO" id="GO:0012505">
    <property type="term" value="C:endomembrane system"/>
    <property type="evidence" value="ECO:0007669"/>
    <property type="project" value="UniProtKB-SubCell"/>
</dbReference>
<feature type="compositionally biased region" description="Polar residues" evidence="6">
    <location>
        <begin position="160"/>
        <end position="178"/>
    </location>
</feature>
<gene>
    <name evidence="8" type="primary">CPC17</name>
    <name evidence="8" type="ORF">Esi_0264_0009</name>
</gene>
<keyword evidence="2 5" id="KW-0813">Transport</keyword>
<organism evidence="8 9">
    <name type="scientific">Ectocarpus siliculosus</name>
    <name type="common">Brown alga</name>
    <name type="synonym">Conferva siliculosa</name>
    <dbReference type="NCBI Taxonomy" id="2880"/>
    <lineage>
        <taxon>Eukaryota</taxon>
        <taxon>Sar</taxon>
        <taxon>Stramenopiles</taxon>
        <taxon>Ochrophyta</taxon>
        <taxon>PX clade</taxon>
        <taxon>Phaeophyceae</taxon>
        <taxon>Ectocarpales</taxon>
        <taxon>Ectocarpaceae</taxon>
        <taxon>Ectocarpus</taxon>
    </lineage>
</organism>
<dbReference type="SUPFAM" id="SSF64356">
    <property type="entry name" value="SNARE-like"/>
    <property type="match status" value="1"/>
</dbReference>
<evidence type="ECO:0000259" key="7">
    <source>
        <dbReference type="PROSITE" id="PS51072"/>
    </source>
</evidence>
<evidence type="ECO:0000313" key="9">
    <source>
        <dbReference type="Proteomes" id="UP000002630"/>
    </source>
</evidence>
<dbReference type="InterPro" id="IPR011012">
    <property type="entry name" value="Longin-like_dom_sf"/>
</dbReference>
<dbReference type="CDD" id="cd09253">
    <property type="entry name" value="AP-4_Mu4_Cterm"/>
    <property type="match status" value="1"/>
</dbReference>
<name>D8LJR2_ECTSI</name>
<dbReference type="Gene3D" id="3.30.450.60">
    <property type="match status" value="1"/>
</dbReference>
<dbReference type="AlphaFoldDB" id="D8LJR2"/>
<protein>
    <submittedName>
        <fullName evidence="8">Coatomer protein complex, gamma sub-unit</fullName>
    </submittedName>
</protein>
<evidence type="ECO:0000256" key="3">
    <source>
        <dbReference type="ARBA" id="ARBA00022927"/>
    </source>
</evidence>
<dbReference type="STRING" id="2880.D8LJR2"/>